<evidence type="ECO:0000313" key="1">
    <source>
        <dbReference type="EMBL" id="NUU63201.1"/>
    </source>
</evidence>
<protein>
    <submittedName>
        <fullName evidence="1">Uncharacterized protein</fullName>
    </submittedName>
</protein>
<sequence>MSVLRSKTARILPLQGRNRQEVPIQKQLRLANPFGSFDPLSPFYE</sequence>
<dbReference type="Proteomes" id="UP000564806">
    <property type="component" value="Unassembled WGS sequence"/>
</dbReference>
<proteinExistence type="predicted"/>
<gene>
    <name evidence="1" type="ORF">HPT30_22875</name>
</gene>
<accession>A0A850EZD6</accession>
<organism evidence="1 2">
    <name type="scientific">Paenibacillus agri</name>
    <dbReference type="NCBI Taxonomy" id="2744309"/>
    <lineage>
        <taxon>Bacteria</taxon>
        <taxon>Bacillati</taxon>
        <taxon>Bacillota</taxon>
        <taxon>Bacilli</taxon>
        <taxon>Bacillales</taxon>
        <taxon>Paenibacillaceae</taxon>
        <taxon>Paenibacillus</taxon>
    </lineage>
</organism>
<dbReference type="EMBL" id="JABWCS010000218">
    <property type="protein sequence ID" value="NUU63201.1"/>
    <property type="molecule type" value="Genomic_DNA"/>
</dbReference>
<evidence type="ECO:0000313" key="2">
    <source>
        <dbReference type="Proteomes" id="UP000564806"/>
    </source>
</evidence>
<keyword evidence="2" id="KW-1185">Reference proteome</keyword>
<dbReference type="AlphaFoldDB" id="A0A850EZD6"/>
<name>A0A850EZD6_9BACL</name>
<comment type="caution">
    <text evidence="1">The sequence shown here is derived from an EMBL/GenBank/DDBJ whole genome shotgun (WGS) entry which is preliminary data.</text>
</comment>
<dbReference type="RefSeq" id="WP_175373626.1">
    <property type="nucleotide sequence ID" value="NZ_JABWCS010000218.1"/>
</dbReference>
<reference evidence="1" key="1">
    <citation type="submission" date="2020-06" db="EMBL/GenBank/DDBJ databases">
        <title>Paenibacillus sp. nov., isolated from soil.</title>
        <authorList>
            <person name="Seo Y.L."/>
        </authorList>
    </citation>
    <scope>NUCLEOTIDE SEQUENCE [LARGE SCALE GENOMIC DNA]</scope>
    <source>
        <strain evidence="1">JW14</strain>
    </source>
</reference>